<accession>A0AA38XJI8</accession>
<evidence type="ECO:0000259" key="2">
    <source>
        <dbReference type="Pfam" id="PF26640"/>
    </source>
</evidence>
<dbReference type="Proteomes" id="UP001172673">
    <property type="component" value="Unassembled WGS sequence"/>
</dbReference>
<dbReference type="PANTHER" id="PTHR10622">
    <property type="entry name" value="HET DOMAIN-CONTAINING PROTEIN"/>
    <property type="match status" value="1"/>
</dbReference>
<name>A0AA38XJI8_9EURO</name>
<feature type="domain" description="Heterokaryon incompatibility" evidence="1">
    <location>
        <begin position="27"/>
        <end position="131"/>
    </location>
</feature>
<dbReference type="EMBL" id="JAPDRK010000003">
    <property type="protein sequence ID" value="KAJ9614156.1"/>
    <property type="molecule type" value="Genomic_DNA"/>
</dbReference>
<comment type="caution">
    <text evidence="3">The sequence shown here is derived from an EMBL/GenBank/DDBJ whole genome shotgun (WGS) entry which is preliminary data.</text>
</comment>
<evidence type="ECO:0000313" key="3">
    <source>
        <dbReference type="EMBL" id="KAJ9614156.1"/>
    </source>
</evidence>
<keyword evidence="4" id="KW-1185">Reference proteome</keyword>
<sequence length="380" mass="43160">MRLLRFPTKPGEQYRLEQVPASTKIPYIAISHVWMDPGTSYEHEILFHEFNDPGVWKTKPDGAAKIKGACDTARSWSARRKGFDSNAPEVKHIWLDTCCVDQKNSVELTTAINSMYRWYQNATTCFVYLSDIEKLPGQDLDLSKCRWWTRGWTLQELVASSVTEFFDRNWTRIGDKKTLQSSLTAITKIGAPYLADSKMVSRASVAHRMSWAAGRQTRQEEDMAYSLMGIFGVQMPTLYGEGRVSAFRRLQEEIVKYSNDHSIFAWNDEEGTAGETGLLAPSANCFKKSGAYVHTPTPQVNEPFSLTNKGLSIVLPLQKHQMQYIASIDCPVDAGFIGVYLEFDQVTGVYRRVRPGELCKVLKGGRGQPQRLYVRHRFDM</sequence>
<protein>
    <recommendedName>
        <fullName evidence="5">Heterokaryon incompatibility domain-containing protein</fullName>
    </recommendedName>
</protein>
<dbReference type="Pfam" id="PF26640">
    <property type="entry name" value="DUF8212"/>
    <property type="match status" value="1"/>
</dbReference>
<dbReference type="Pfam" id="PF06985">
    <property type="entry name" value="HET"/>
    <property type="match status" value="1"/>
</dbReference>
<evidence type="ECO:0000259" key="1">
    <source>
        <dbReference type="Pfam" id="PF06985"/>
    </source>
</evidence>
<proteinExistence type="predicted"/>
<reference evidence="3" key="1">
    <citation type="submission" date="2022-10" db="EMBL/GenBank/DDBJ databases">
        <title>Culturing micro-colonial fungi from biological soil crusts in the Mojave desert and describing Neophaeococcomyces mojavensis, and introducing the new genera and species Taxawa tesnikishii.</title>
        <authorList>
            <person name="Kurbessoian T."/>
            <person name="Stajich J.E."/>
        </authorList>
    </citation>
    <scope>NUCLEOTIDE SEQUENCE</scope>
    <source>
        <strain evidence="3">TK_41</strain>
    </source>
</reference>
<dbReference type="PANTHER" id="PTHR10622:SF10">
    <property type="entry name" value="HET DOMAIN-CONTAINING PROTEIN"/>
    <property type="match status" value="1"/>
</dbReference>
<dbReference type="InterPro" id="IPR010730">
    <property type="entry name" value="HET"/>
</dbReference>
<evidence type="ECO:0008006" key="5">
    <source>
        <dbReference type="Google" id="ProtNLM"/>
    </source>
</evidence>
<dbReference type="InterPro" id="IPR058525">
    <property type="entry name" value="DUF8212"/>
</dbReference>
<evidence type="ECO:0000313" key="4">
    <source>
        <dbReference type="Proteomes" id="UP001172673"/>
    </source>
</evidence>
<gene>
    <name evidence="3" type="ORF">H2200_002292</name>
</gene>
<feature type="domain" description="DUF8212" evidence="2">
    <location>
        <begin position="246"/>
        <end position="268"/>
    </location>
</feature>
<organism evidence="3 4">
    <name type="scientific">Cladophialophora chaetospira</name>
    <dbReference type="NCBI Taxonomy" id="386627"/>
    <lineage>
        <taxon>Eukaryota</taxon>
        <taxon>Fungi</taxon>
        <taxon>Dikarya</taxon>
        <taxon>Ascomycota</taxon>
        <taxon>Pezizomycotina</taxon>
        <taxon>Eurotiomycetes</taxon>
        <taxon>Chaetothyriomycetidae</taxon>
        <taxon>Chaetothyriales</taxon>
        <taxon>Herpotrichiellaceae</taxon>
        <taxon>Cladophialophora</taxon>
    </lineage>
</organism>
<dbReference type="AlphaFoldDB" id="A0AA38XJI8"/>